<dbReference type="EMBL" id="KN848074">
    <property type="protein sequence ID" value="KIX97344.1"/>
    <property type="molecule type" value="Genomic_DNA"/>
</dbReference>
<feature type="compositionally biased region" description="Pro residues" evidence="1">
    <location>
        <begin position="98"/>
        <end position="107"/>
    </location>
</feature>
<feature type="region of interest" description="Disordered" evidence="1">
    <location>
        <begin position="234"/>
        <end position="265"/>
    </location>
</feature>
<evidence type="ECO:0000256" key="1">
    <source>
        <dbReference type="SAM" id="MobiDB-lite"/>
    </source>
</evidence>
<feature type="compositionally biased region" description="Low complexity" evidence="1">
    <location>
        <begin position="74"/>
        <end position="86"/>
    </location>
</feature>
<reference evidence="2 3" key="1">
    <citation type="submission" date="2015-01" db="EMBL/GenBank/DDBJ databases">
        <title>The Genome Sequence of Fonsecaea multimorphosa CBS 102226.</title>
        <authorList>
            <consortium name="The Broad Institute Genomics Platform"/>
            <person name="Cuomo C."/>
            <person name="de Hoog S."/>
            <person name="Gorbushina A."/>
            <person name="Stielow B."/>
            <person name="Teixiera M."/>
            <person name="Abouelleil A."/>
            <person name="Chapman S.B."/>
            <person name="Priest M."/>
            <person name="Young S.K."/>
            <person name="Wortman J."/>
            <person name="Nusbaum C."/>
            <person name="Birren B."/>
        </authorList>
    </citation>
    <scope>NUCLEOTIDE SEQUENCE [LARGE SCALE GENOMIC DNA]</scope>
    <source>
        <strain evidence="2 3">CBS 102226</strain>
    </source>
</reference>
<dbReference type="Proteomes" id="UP000053411">
    <property type="component" value="Unassembled WGS sequence"/>
</dbReference>
<gene>
    <name evidence="2" type="ORF">Z520_06796</name>
</gene>
<feature type="region of interest" description="Disordered" evidence="1">
    <location>
        <begin position="22"/>
        <end position="108"/>
    </location>
</feature>
<accession>A0A0D2K2N6</accession>
<name>A0A0D2K2N6_9EURO</name>
<dbReference type="OrthoDB" id="5278907at2759"/>
<protein>
    <submittedName>
        <fullName evidence="2">Uncharacterized protein</fullName>
    </submittedName>
</protein>
<dbReference type="GeneID" id="27712542"/>
<proteinExistence type="predicted"/>
<dbReference type="AlphaFoldDB" id="A0A0D2K2N6"/>
<feature type="compositionally biased region" description="Basic and acidic residues" evidence="1">
    <location>
        <begin position="236"/>
        <end position="249"/>
    </location>
</feature>
<dbReference type="RefSeq" id="XP_016631467.1">
    <property type="nucleotide sequence ID" value="XM_016777296.1"/>
</dbReference>
<dbReference type="STRING" id="1442371.A0A0D2K2N6"/>
<sequence length="265" mass="29535">MAVSARASRALLFMRHCRRSSLPVVPTTSRHSSSHAASSASSPYAPSNFTREAPPTPSAASTSKPDRTSYDTFPSPSSSSILSSLPTPRPLYAHPKSRSPPPAPPVEIPGTRLTATSWLLSLVGISPKPSASYTPAPFRVTNNPYRARKKWPPDFRNLDPKQQFHFEKTYRRRAALKWARPRWNKAIKLLQQTLITATLIYFVFICEPSHGQGTPFDGFRIWFFDKLGNLGQLPESTREEADKLSEEAKKRMKPRVETSPTTASS</sequence>
<feature type="compositionally biased region" description="Low complexity" evidence="1">
    <location>
        <begin position="29"/>
        <end position="47"/>
    </location>
</feature>
<keyword evidence="3" id="KW-1185">Reference proteome</keyword>
<evidence type="ECO:0000313" key="2">
    <source>
        <dbReference type="EMBL" id="KIX97344.1"/>
    </source>
</evidence>
<dbReference type="VEuPathDB" id="FungiDB:Z520_06796"/>
<organism evidence="2 3">
    <name type="scientific">Fonsecaea multimorphosa CBS 102226</name>
    <dbReference type="NCBI Taxonomy" id="1442371"/>
    <lineage>
        <taxon>Eukaryota</taxon>
        <taxon>Fungi</taxon>
        <taxon>Dikarya</taxon>
        <taxon>Ascomycota</taxon>
        <taxon>Pezizomycotina</taxon>
        <taxon>Eurotiomycetes</taxon>
        <taxon>Chaetothyriomycetidae</taxon>
        <taxon>Chaetothyriales</taxon>
        <taxon>Herpotrichiellaceae</taxon>
        <taxon>Fonsecaea</taxon>
    </lineage>
</organism>
<evidence type="ECO:0000313" key="3">
    <source>
        <dbReference type="Proteomes" id="UP000053411"/>
    </source>
</evidence>